<dbReference type="InterPro" id="IPR049166">
    <property type="entry name" value="GH39_cat"/>
</dbReference>
<keyword evidence="3" id="KW-0326">Glycosidase</keyword>
<dbReference type="RefSeq" id="WP_350274941.1">
    <property type="nucleotide sequence ID" value="NZ_CP158165.1"/>
</dbReference>
<evidence type="ECO:0000259" key="5">
    <source>
        <dbReference type="Pfam" id="PF01229"/>
    </source>
</evidence>
<feature type="signal peptide" evidence="4">
    <location>
        <begin position="1"/>
        <end position="23"/>
    </location>
</feature>
<gene>
    <name evidence="6" type="ORF">ABN611_26450</name>
</gene>
<name>A0AAU7T5U7_9ACTN</name>
<evidence type="ECO:0000256" key="3">
    <source>
        <dbReference type="ARBA" id="ARBA00023295"/>
    </source>
</evidence>
<dbReference type="InterPro" id="IPR017853">
    <property type="entry name" value="GH"/>
</dbReference>
<sequence length="582" mass="63161">MAALTVAMSVLAGCLLPATPAAAAQATFRVDFAVDEGPVQHAASGFLHGISATSPAQYLVDGVKVTAIRGADHHPNLPSLYDPATHARVEATGADTMVGLYYYRADPTNPLNTYWPGDGGDWETWRNIVKNVYAESVERGYDVDSWIAWNEPNLQWTTSARPYSRFLQTFDVAHDTLKAISPDIKIQGPEMYGFNFVRLTEFLNYCRTNDCLPDLLTWHELSSVPSDVETNTARIKQWMIDNGIEPMPLAVTEYQGGGYGNSAPYNVGDNAAWLARLERSTDNGLAYALYSAWEWRGEDPNFRATLGNATARSADLPRGVWWNYNTYREMTGRRVGETAGAGLDGFGAADASMKRATFLVGNHETAGKEIDLSLENLDAAPYLVRNGKIHLTVSAIPNTGTVTEPVQVTDADFRVKGDRVTVPLPSLPGQGAYRISISQAVADLKAVSHEAEKLPATASPGTPHRIIEDPQASGGAATVLDANSVGSSVRYAVDTPTPGVYDVSATLKRATGHGMVQLYVDGKASGGPRDEFGTTQQYYQSGFGMIHLDRGPNLLEFRVVSRNPQADSYKFVLDKVDLKKVG</sequence>
<dbReference type="Gene3D" id="2.60.120.260">
    <property type="entry name" value="Galactose-binding domain-like"/>
    <property type="match status" value="1"/>
</dbReference>
<dbReference type="Pfam" id="PF01229">
    <property type="entry name" value="Glyco_hydro_39"/>
    <property type="match status" value="1"/>
</dbReference>
<proteinExistence type="inferred from homology"/>
<accession>A0AAU7T5U7</accession>
<evidence type="ECO:0000256" key="1">
    <source>
        <dbReference type="ARBA" id="ARBA00008875"/>
    </source>
</evidence>
<evidence type="ECO:0000256" key="4">
    <source>
        <dbReference type="SAM" id="SignalP"/>
    </source>
</evidence>
<keyword evidence="2" id="KW-0378">Hydrolase</keyword>
<dbReference type="SUPFAM" id="SSF51445">
    <property type="entry name" value="(Trans)glycosidases"/>
    <property type="match status" value="1"/>
</dbReference>
<evidence type="ECO:0000313" key="6">
    <source>
        <dbReference type="EMBL" id="XBV22095.1"/>
    </source>
</evidence>
<dbReference type="GO" id="GO:0016798">
    <property type="term" value="F:hydrolase activity, acting on glycosyl bonds"/>
    <property type="evidence" value="ECO:0007669"/>
    <property type="project" value="UniProtKB-KW"/>
</dbReference>
<organism evidence="6">
    <name type="scientific">Kribbella sp. HUAS MG21</name>
    <dbReference type="NCBI Taxonomy" id="3160966"/>
    <lineage>
        <taxon>Bacteria</taxon>
        <taxon>Bacillati</taxon>
        <taxon>Actinomycetota</taxon>
        <taxon>Actinomycetes</taxon>
        <taxon>Propionibacteriales</taxon>
        <taxon>Kribbellaceae</taxon>
        <taxon>Kribbella</taxon>
    </lineage>
</organism>
<feature type="domain" description="Glycosyl hydrolases family 39 N-terminal catalytic" evidence="5">
    <location>
        <begin position="120"/>
        <end position="282"/>
    </location>
</feature>
<dbReference type="AlphaFoldDB" id="A0AAU7T5U7"/>
<dbReference type="EMBL" id="CP158165">
    <property type="protein sequence ID" value="XBV22095.1"/>
    <property type="molecule type" value="Genomic_DNA"/>
</dbReference>
<comment type="similarity">
    <text evidence="1">Belongs to the glycosyl hydrolase 39 family.</text>
</comment>
<dbReference type="Gene3D" id="3.20.20.80">
    <property type="entry name" value="Glycosidases"/>
    <property type="match status" value="1"/>
</dbReference>
<protein>
    <recommendedName>
        <fullName evidence="5">Glycosyl hydrolases family 39 N-terminal catalytic domain-containing protein</fullName>
    </recommendedName>
</protein>
<reference evidence="6" key="1">
    <citation type="submission" date="2024-06" db="EMBL/GenBank/DDBJ databases">
        <title>Kribbella sp. strain HUAS MG21 genome sequences.</title>
        <authorList>
            <person name="Mo P."/>
        </authorList>
    </citation>
    <scope>NUCLEOTIDE SEQUENCE</scope>
    <source>
        <strain evidence="6">HUAS MG21</strain>
    </source>
</reference>
<evidence type="ECO:0000256" key="2">
    <source>
        <dbReference type="ARBA" id="ARBA00022801"/>
    </source>
</evidence>
<dbReference type="InterPro" id="IPR008979">
    <property type="entry name" value="Galactose-bd-like_sf"/>
</dbReference>
<feature type="chain" id="PRO_5043347114" description="Glycosyl hydrolases family 39 N-terminal catalytic domain-containing protein" evidence="4">
    <location>
        <begin position="24"/>
        <end position="582"/>
    </location>
</feature>
<keyword evidence="4" id="KW-0732">Signal</keyword>
<dbReference type="SUPFAM" id="SSF49785">
    <property type="entry name" value="Galactose-binding domain-like"/>
    <property type="match status" value="1"/>
</dbReference>